<organism evidence="2 3">
    <name type="scientific">Araneus ventricosus</name>
    <name type="common">Orbweaver spider</name>
    <name type="synonym">Epeira ventricosa</name>
    <dbReference type="NCBI Taxonomy" id="182803"/>
    <lineage>
        <taxon>Eukaryota</taxon>
        <taxon>Metazoa</taxon>
        <taxon>Ecdysozoa</taxon>
        <taxon>Arthropoda</taxon>
        <taxon>Chelicerata</taxon>
        <taxon>Arachnida</taxon>
        <taxon>Araneae</taxon>
        <taxon>Araneomorphae</taxon>
        <taxon>Entelegynae</taxon>
        <taxon>Araneoidea</taxon>
        <taxon>Araneidae</taxon>
        <taxon>Araneus</taxon>
    </lineage>
</organism>
<proteinExistence type="predicted"/>
<keyword evidence="3" id="KW-1185">Reference proteome</keyword>
<feature type="region of interest" description="Disordered" evidence="1">
    <location>
        <begin position="1"/>
        <end position="21"/>
    </location>
</feature>
<accession>A0A4Y2WBA5</accession>
<name>A0A4Y2WBA5_ARAVE</name>
<evidence type="ECO:0000313" key="2">
    <source>
        <dbReference type="EMBL" id="GBO33766.1"/>
    </source>
</evidence>
<feature type="compositionally biased region" description="Polar residues" evidence="1">
    <location>
        <begin position="123"/>
        <end position="145"/>
    </location>
</feature>
<sequence length="145" mass="15922">MGATRVTTFRADPKQPLSEHPICPAKCSARVGPWNVGSETAKATSKPAKPLQPRNTEAKSLDYRALATGGGYDLRQSVWRPFKMGQTQEQIRRPQRGPEPGTKKSGGLREGRTQEPASKEQETGQQTAQLMYSSSQVQQVSNTRP</sequence>
<feature type="region of interest" description="Disordered" evidence="1">
    <location>
        <begin position="37"/>
        <end position="60"/>
    </location>
</feature>
<comment type="caution">
    <text evidence="2">The sequence shown here is derived from an EMBL/GenBank/DDBJ whole genome shotgun (WGS) entry which is preliminary data.</text>
</comment>
<protein>
    <submittedName>
        <fullName evidence="2">Uncharacterized protein</fullName>
    </submittedName>
</protein>
<dbReference type="AlphaFoldDB" id="A0A4Y2WBA5"/>
<dbReference type="EMBL" id="BGPR01057447">
    <property type="protein sequence ID" value="GBO33766.1"/>
    <property type="molecule type" value="Genomic_DNA"/>
</dbReference>
<feature type="compositionally biased region" description="Basic and acidic residues" evidence="1">
    <location>
        <begin position="107"/>
        <end position="122"/>
    </location>
</feature>
<feature type="region of interest" description="Disordered" evidence="1">
    <location>
        <begin position="78"/>
        <end position="145"/>
    </location>
</feature>
<reference evidence="2 3" key="1">
    <citation type="journal article" date="2019" name="Sci. Rep.">
        <title>Orb-weaving spider Araneus ventricosus genome elucidates the spidroin gene catalogue.</title>
        <authorList>
            <person name="Kono N."/>
            <person name="Nakamura H."/>
            <person name="Ohtoshi R."/>
            <person name="Moran D.A.P."/>
            <person name="Shinohara A."/>
            <person name="Yoshida Y."/>
            <person name="Fujiwara M."/>
            <person name="Mori M."/>
            <person name="Tomita M."/>
            <person name="Arakawa K."/>
        </authorList>
    </citation>
    <scope>NUCLEOTIDE SEQUENCE [LARGE SCALE GENOMIC DNA]</scope>
</reference>
<dbReference type="Proteomes" id="UP000499080">
    <property type="component" value="Unassembled WGS sequence"/>
</dbReference>
<evidence type="ECO:0000313" key="3">
    <source>
        <dbReference type="Proteomes" id="UP000499080"/>
    </source>
</evidence>
<evidence type="ECO:0000256" key="1">
    <source>
        <dbReference type="SAM" id="MobiDB-lite"/>
    </source>
</evidence>
<gene>
    <name evidence="2" type="ORF">AVEN_148524_1</name>
</gene>